<dbReference type="GO" id="GO:0008168">
    <property type="term" value="F:methyltransferase activity"/>
    <property type="evidence" value="ECO:0007669"/>
    <property type="project" value="UniProtKB-KW"/>
</dbReference>
<accession>A0A6G8QDY2</accession>
<proteinExistence type="predicted"/>
<reference evidence="2 3" key="1">
    <citation type="submission" date="2019-10" db="EMBL/GenBank/DDBJ databases">
        <title>Rubrobacter sp nov SCSIO 52090 isolated from a deep-sea sediment in the South China Sea.</title>
        <authorList>
            <person name="Chen R.W."/>
        </authorList>
    </citation>
    <scope>NUCLEOTIDE SEQUENCE [LARGE SCALE GENOMIC DNA]</scope>
    <source>
        <strain evidence="2 3">SCSIO 52909</strain>
    </source>
</reference>
<dbReference type="InterPro" id="IPR041698">
    <property type="entry name" value="Methyltransf_25"/>
</dbReference>
<dbReference type="GO" id="GO:0032259">
    <property type="term" value="P:methylation"/>
    <property type="evidence" value="ECO:0007669"/>
    <property type="project" value="UniProtKB-KW"/>
</dbReference>
<dbReference type="EMBL" id="CP045119">
    <property type="protein sequence ID" value="QIN84663.1"/>
    <property type="molecule type" value="Genomic_DNA"/>
</dbReference>
<keyword evidence="3" id="KW-1185">Reference proteome</keyword>
<protein>
    <submittedName>
        <fullName evidence="2">Methyltransferase domain-containing protein</fullName>
    </submittedName>
</protein>
<evidence type="ECO:0000259" key="1">
    <source>
        <dbReference type="Pfam" id="PF13649"/>
    </source>
</evidence>
<sequence length="247" mass="27271">MPGYDPLADLYDLEYVHDHDVPFWLALADREPGPVVEWGAGTGRIAVPLAVAGHEVTAVEASGTMVERAREKDASASWVVGDMRTARLDRRHGLAICAFNSFLCLLSVDDALSFLRNAREHLEPGGLLGIEVSALSPEELVDPPGGPAIRHDFTRDFPDGGRLDRFSLSRYDAATQLMEMRLFYELYKPSGALITRRAHDLTIRITNRDELLLMLRLVGLDVEAVYGGFEAEPFTAESDHLIVLARG</sequence>
<dbReference type="Pfam" id="PF13649">
    <property type="entry name" value="Methyltransf_25"/>
    <property type="match status" value="1"/>
</dbReference>
<gene>
    <name evidence="2" type="ORF">GBA63_19905</name>
</gene>
<evidence type="ECO:0000313" key="3">
    <source>
        <dbReference type="Proteomes" id="UP000501452"/>
    </source>
</evidence>
<dbReference type="Proteomes" id="UP000501452">
    <property type="component" value="Chromosome"/>
</dbReference>
<keyword evidence="2" id="KW-0808">Transferase</keyword>
<dbReference type="Gene3D" id="3.40.50.150">
    <property type="entry name" value="Vaccinia Virus protein VP39"/>
    <property type="match status" value="1"/>
</dbReference>
<organism evidence="2 3">
    <name type="scientific">Rubrobacter tropicus</name>
    <dbReference type="NCBI Taxonomy" id="2653851"/>
    <lineage>
        <taxon>Bacteria</taxon>
        <taxon>Bacillati</taxon>
        <taxon>Actinomycetota</taxon>
        <taxon>Rubrobacteria</taxon>
        <taxon>Rubrobacterales</taxon>
        <taxon>Rubrobacteraceae</taxon>
        <taxon>Rubrobacter</taxon>
    </lineage>
</organism>
<feature type="domain" description="Methyltransferase" evidence="1">
    <location>
        <begin position="35"/>
        <end position="126"/>
    </location>
</feature>
<dbReference type="KEGG" id="rub:GBA63_19905"/>
<name>A0A6G8QDY2_9ACTN</name>
<keyword evidence="2" id="KW-0489">Methyltransferase</keyword>
<evidence type="ECO:0000313" key="2">
    <source>
        <dbReference type="EMBL" id="QIN84663.1"/>
    </source>
</evidence>
<dbReference type="AlphaFoldDB" id="A0A6G8QDY2"/>
<dbReference type="Gene3D" id="2.20.130.10">
    <property type="entry name" value="CAC2371-like domains"/>
    <property type="match status" value="1"/>
</dbReference>
<dbReference type="InterPro" id="IPR029063">
    <property type="entry name" value="SAM-dependent_MTases_sf"/>
</dbReference>
<dbReference type="SUPFAM" id="SSF53335">
    <property type="entry name" value="S-adenosyl-L-methionine-dependent methyltransferases"/>
    <property type="match status" value="1"/>
</dbReference>
<dbReference type="CDD" id="cd02440">
    <property type="entry name" value="AdoMet_MTases"/>
    <property type="match status" value="1"/>
</dbReference>